<reference evidence="5 8" key="1">
    <citation type="submission" date="2016-10" db="EMBL/GenBank/DDBJ databases">
        <title>Methanohalophilus halophilus.</title>
        <authorList>
            <person name="L'haridon S."/>
        </authorList>
    </citation>
    <scope>NUCLEOTIDE SEQUENCE [LARGE SCALE GENOMIC DNA]</scope>
    <source>
        <strain evidence="5 8">Z-7982</strain>
    </source>
</reference>
<dbReference type="NCBIfam" id="NF003294">
    <property type="entry name" value="PRK04290.1-3"/>
    <property type="match status" value="1"/>
</dbReference>
<dbReference type="InterPro" id="IPR018282">
    <property type="entry name" value="Ribosomal_eS6_CS"/>
</dbReference>
<dbReference type="OrthoDB" id="7793at2157"/>
<dbReference type="AlphaFoldDB" id="A0A1L3Q447"/>
<dbReference type="PROSITE" id="PS00578">
    <property type="entry name" value="RIBOSOMAL_S6E"/>
    <property type="match status" value="1"/>
</dbReference>
<evidence type="ECO:0000256" key="3">
    <source>
        <dbReference type="ARBA" id="ARBA00023274"/>
    </source>
</evidence>
<dbReference type="GO" id="GO:1990904">
    <property type="term" value="C:ribonucleoprotein complex"/>
    <property type="evidence" value="ECO:0007669"/>
    <property type="project" value="UniProtKB-KW"/>
</dbReference>
<keyword evidence="2 4" id="KW-0689">Ribosomal protein</keyword>
<dbReference type="GeneID" id="30583953"/>
<evidence type="ECO:0000313" key="9">
    <source>
        <dbReference type="Proteomes" id="UP000198669"/>
    </source>
</evidence>
<dbReference type="GO" id="GO:0006412">
    <property type="term" value="P:translation"/>
    <property type="evidence" value="ECO:0007669"/>
    <property type="project" value="UniProtKB-UniRule"/>
</dbReference>
<reference evidence="7 9" key="2">
    <citation type="submission" date="2016-10" db="EMBL/GenBank/DDBJ databases">
        <authorList>
            <person name="de Groot N.N."/>
        </authorList>
    </citation>
    <scope>NUCLEOTIDE SEQUENCE [LARGE SCALE GENOMIC DNA]</scope>
    <source>
        <strain evidence="7 9">Z-7982</strain>
    </source>
</reference>
<evidence type="ECO:0000256" key="4">
    <source>
        <dbReference type="HAMAP-Rule" id="MF_00512"/>
    </source>
</evidence>
<dbReference type="InterPro" id="IPR020924">
    <property type="entry name" value="Ribosomal_eS6_arc"/>
</dbReference>
<evidence type="ECO:0000313" key="7">
    <source>
        <dbReference type="EMBL" id="SDW34413.1"/>
    </source>
</evidence>
<evidence type="ECO:0000313" key="8">
    <source>
        <dbReference type="Proteomes" id="UP000186879"/>
    </source>
</evidence>
<dbReference type="GO" id="GO:0005840">
    <property type="term" value="C:ribosome"/>
    <property type="evidence" value="ECO:0007669"/>
    <property type="project" value="UniProtKB-KW"/>
</dbReference>
<evidence type="ECO:0000313" key="6">
    <source>
        <dbReference type="EMBL" id="RNI09019.1"/>
    </source>
</evidence>
<evidence type="ECO:0000313" key="5">
    <source>
        <dbReference type="EMBL" id="APH39646.1"/>
    </source>
</evidence>
<dbReference type="STRING" id="2177.BHR79_09240"/>
<protein>
    <recommendedName>
        <fullName evidence="4">Small ribosomal subunit protein eS6</fullName>
    </recommendedName>
</protein>
<keyword evidence="3 4" id="KW-0687">Ribonucleoprotein</keyword>
<dbReference type="SMART" id="SM01405">
    <property type="entry name" value="Ribosomal_S6e"/>
    <property type="match status" value="1"/>
</dbReference>
<keyword evidence="8" id="KW-1185">Reference proteome</keyword>
<evidence type="ECO:0000256" key="1">
    <source>
        <dbReference type="ARBA" id="ARBA00009312"/>
    </source>
</evidence>
<reference evidence="6 10" key="3">
    <citation type="submission" date="2018-10" db="EMBL/GenBank/DDBJ databases">
        <title>Cultivation of a novel Methanohalophilus strain from Kebrit Deep of the Red Sea and a genomic comparison of members of the genus Methanohalophilus.</title>
        <authorList>
            <person name="Guan Y."/>
            <person name="Ngugi D.K."/>
            <person name="Stingl U."/>
        </authorList>
    </citation>
    <scope>NUCLEOTIDE SEQUENCE [LARGE SCALE GENOMIC DNA]</scope>
    <source>
        <strain evidence="6 10">DSM 3094</strain>
    </source>
</reference>
<accession>A0A1L3Q447</accession>
<dbReference type="EMBL" id="CP017921">
    <property type="protein sequence ID" value="APH39646.1"/>
    <property type="molecule type" value="Genomic_DNA"/>
</dbReference>
<dbReference type="Proteomes" id="UP000186879">
    <property type="component" value="Chromosome"/>
</dbReference>
<dbReference type="Proteomes" id="UP000198669">
    <property type="component" value="Unassembled WGS sequence"/>
</dbReference>
<dbReference type="Proteomes" id="UP000267921">
    <property type="component" value="Unassembled WGS sequence"/>
</dbReference>
<dbReference type="Pfam" id="PF01092">
    <property type="entry name" value="Ribosomal_S6e"/>
    <property type="match status" value="1"/>
</dbReference>
<proteinExistence type="inferred from homology"/>
<evidence type="ECO:0000256" key="2">
    <source>
        <dbReference type="ARBA" id="ARBA00022980"/>
    </source>
</evidence>
<evidence type="ECO:0000313" key="10">
    <source>
        <dbReference type="Proteomes" id="UP000267921"/>
    </source>
</evidence>
<organism evidence="5 8">
    <name type="scientific">Methanohalophilus halophilus</name>
    <dbReference type="NCBI Taxonomy" id="2177"/>
    <lineage>
        <taxon>Archaea</taxon>
        <taxon>Methanobacteriati</taxon>
        <taxon>Methanobacteriota</taxon>
        <taxon>Stenosarchaea group</taxon>
        <taxon>Methanomicrobia</taxon>
        <taxon>Methanosarcinales</taxon>
        <taxon>Methanosarcinaceae</taxon>
        <taxon>Methanohalophilus</taxon>
    </lineage>
</organism>
<comment type="similarity">
    <text evidence="1 4">Belongs to the eukaryotic ribosomal protein eS6 family.</text>
</comment>
<dbReference type="EMBL" id="RJJG01000004">
    <property type="protein sequence ID" value="RNI09019.1"/>
    <property type="molecule type" value="Genomic_DNA"/>
</dbReference>
<dbReference type="GO" id="GO:0003735">
    <property type="term" value="F:structural constituent of ribosome"/>
    <property type="evidence" value="ECO:0007669"/>
    <property type="project" value="InterPro"/>
</dbReference>
<dbReference type="RefSeq" id="WP_072562065.1">
    <property type="nucleotide sequence ID" value="NZ_CP017921.1"/>
</dbReference>
<gene>
    <name evidence="4" type="primary">rps6e</name>
    <name evidence="5" type="ORF">BHR79_09240</name>
    <name evidence="6" type="ORF">EFE40_06025</name>
    <name evidence="7" type="ORF">SAMN04515625_0761</name>
</gene>
<dbReference type="HAMAP" id="MF_00512">
    <property type="entry name" value="Ribosomal_eS6"/>
    <property type="match status" value="1"/>
</dbReference>
<dbReference type="PANTHER" id="PTHR11502">
    <property type="entry name" value="40S RIBOSOMAL PROTEIN S6"/>
    <property type="match status" value="1"/>
</dbReference>
<dbReference type="EMBL" id="FNMU01000002">
    <property type="protein sequence ID" value="SDW34413.1"/>
    <property type="molecule type" value="Genomic_DNA"/>
</dbReference>
<dbReference type="KEGG" id="mhaz:BHR79_09240"/>
<sequence length="134" mass="14489">MVDFKIVVSDPKAKAYQFDVSGAEANKFIGKAIGETVEGTVVGLPGYTIQITGGSDRSGFVMLKNVPGPKRQRLLVAEGVGYKPKDKGMRRRKFLRGREIAPDIVQINTKVVGYGDKTIEEILGGGEEGETSEE</sequence>
<dbReference type="InterPro" id="IPR001377">
    <property type="entry name" value="Ribosomal_eS6"/>
</dbReference>
<name>A0A1L3Q447_9EURY</name>